<evidence type="ECO:0000256" key="2">
    <source>
        <dbReference type="ARBA" id="ARBA00022793"/>
    </source>
</evidence>
<dbReference type="Proteomes" id="UP000054230">
    <property type="component" value="Unassembled WGS sequence"/>
</dbReference>
<dbReference type="GO" id="GO:0005737">
    <property type="term" value="C:cytoplasm"/>
    <property type="evidence" value="ECO:0007669"/>
    <property type="project" value="TreeGrafter"/>
</dbReference>
<protein>
    <submittedName>
        <fullName evidence="6">dTDP-glucose 46-dehydratase</fullName>
    </submittedName>
</protein>
<dbReference type="InterPro" id="IPR044516">
    <property type="entry name" value="UXS-like"/>
</dbReference>
<evidence type="ECO:0000259" key="5">
    <source>
        <dbReference type="Pfam" id="PF01370"/>
    </source>
</evidence>
<evidence type="ECO:0000256" key="3">
    <source>
        <dbReference type="ARBA" id="ARBA00023027"/>
    </source>
</evidence>
<dbReference type="SUPFAM" id="SSF51735">
    <property type="entry name" value="NAD(P)-binding Rossmann-fold domains"/>
    <property type="match status" value="1"/>
</dbReference>
<dbReference type="InterPro" id="IPR036291">
    <property type="entry name" value="NAD(P)-bd_dom_sf"/>
</dbReference>
<dbReference type="GO" id="GO:0048040">
    <property type="term" value="F:UDP-glucuronate decarboxylase activity"/>
    <property type="evidence" value="ECO:0007669"/>
    <property type="project" value="TreeGrafter"/>
</dbReference>
<dbReference type="Gene3D" id="3.40.50.720">
    <property type="entry name" value="NAD(P)-binding Rossmann-like Domain"/>
    <property type="match status" value="1"/>
</dbReference>
<dbReference type="PANTHER" id="PTHR43078:SF6">
    <property type="entry name" value="UDP-GLUCURONIC ACID DECARBOXYLASE 1"/>
    <property type="match status" value="1"/>
</dbReference>
<accession>A0A0V8D398</accession>
<comment type="cofactor">
    <cofactor evidence="1">
        <name>NAD(+)</name>
        <dbReference type="ChEBI" id="CHEBI:57540"/>
    </cofactor>
</comment>
<evidence type="ECO:0000256" key="1">
    <source>
        <dbReference type="ARBA" id="ARBA00001911"/>
    </source>
</evidence>
<dbReference type="EMBL" id="LKLP01000088">
    <property type="protein sequence ID" value="KSU07537.1"/>
    <property type="molecule type" value="Genomic_DNA"/>
</dbReference>
<evidence type="ECO:0000313" key="6">
    <source>
        <dbReference type="EMBL" id="KSU07537.1"/>
    </source>
</evidence>
<name>A0A0V8D398_LACLL</name>
<dbReference type="InterPro" id="IPR001509">
    <property type="entry name" value="Epimerase_deHydtase"/>
</dbReference>
<dbReference type="AlphaFoldDB" id="A0A0V8D398"/>
<keyword evidence="3" id="KW-0520">NAD</keyword>
<dbReference type="PATRIC" id="fig|1360.106.peg.2043"/>
<reference evidence="7" key="1">
    <citation type="submission" date="2015-10" db="EMBL/GenBank/DDBJ databases">
        <title>Draft Genome Sequences of 11 Lactococcus lactis subspecies cremoris strains.</title>
        <authorList>
            <person name="Wels M."/>
            <person name="Backus L."/>
            <person name="Boekhorst J."/>
            <person name="Dijkstra A."/>
            <person name="Beerthuizen M."/>
            <person name="Kelly W."/>
            <person name="Siezen R."/>
            <person name="Bachmann H."/>
            <person name="Van Hijum S."/>
        </authorList>
    </citation>
    <scope>NUCLEOTIDE SEQUENCE [LARGE SCALE GENOMIC DNA]</scope>
    <source>
        <strain evidence="7">LMG8520</strain>
    </source>
</reference>
<keyword evidence="2" id="KW-0210">Decarboxylase</keyword>
<proteinExistence type="predicted"/>
<keyword evidence="4" id="KW-0456">Lyase</keyword>
<dbReference type="GO" id="GO:0070403">
    <property type="term" value="F:NAD+ binding"/>
    <property type="evidence" value="ECO:0007669"/>
    <property type="project" value="InterPro"/>
</dbReference>
<dbReference type="Pfam" id="PF01370">
    <property type="entry name" value="Epimerase"/>
    <property type="match status" value="1"/>
</dbReference>
<organism evidence="6 7">
    <name type="scientific">Lactococcus lactis subsp. lactis</name>
    <name type="common">Streptococcus lactis</name>
    <dbReference type="NCBI Taxonomy" id="1360"/>
    <lineage>
        <taxon>Bacteria</taxon>
        <taxon>Bacillati</taxon>
        <taxon>Bacillota</taxon>
        <taxon>Bacilli</taxon>
        <taxon>Lactobacillales</taxon>
        <taxon>Streptococcaceae</taxon>
        <taxon>Lactococcus</taxon>
    </lineage>
</organism>
<comment type="caution">
    <text evidence="6">The sequence shown here is derived from an EMBL/GenBank/DDBJ whole genome shotgun (WGS) entry which is preliminary data.</text>
</comment>
<gene>
    <name evidence="6" type="ORF">LMG8520_1828</name>
</gene>
<feature type="domain" description="NAD-dependent epimerase/dehydratase" evidence="5">
    <location>
        <begin position="32"/>
        <end position="274"/>
    </location>
</feature>
<evidence type="ECO:0000313" key="7">
    <source>
        <dbReference type="Proteomes" id="UP000054230"/>
    </source>
</evidence>
<sequence>MNRLKDNYIYREELNKTLGNIVNSSLLSGKKILVTGATGLIGSSIIDTLLFLEEKKAIGIEIYALGRSLARLQTRFPKALKNLHFVEQDVSEKLIGLPKIDLLIHAASNANPKAYSEDPIGTIKGNVEATLSLLDYCREVSAEQFVYISSGEVYGQLPEESVPFSEEMAGYIDSMNVRSCYMLAKKMSENICVSYAHQYGLTSKIIRLSHVFGANYTTKDTRVSAAFVSDAMQGKDIVLKSLGNQLRSYVYIADAVSGILSVITTGKPNNAYNVTNTENSVTLADFARIIAKFSGVDVKFELPEKEKIDINKVTPISFAVLSNHKLRELNWNPSFSLEEGVKDMIEILKQG</sequence>
<dbReference type="GO" id="GO:0042732">
    <property type="term" value="P:D-xylose metabolic process"/>
    <property type="evidence" value="ECO:0007669"/>
    <property type="project" value="InterPro"/>
</dbReference>
<evidence type="ECO:0000256" key="4">
    <source>
        <dbReference type="ARBA" id="ARBA00023239"/>
    </source>
</evidence>
<dbReference type="PANTHER" id="PTHR43078">
    <property type="entry name" value="UDP-GLUCURONIC ACID DECARBOXYLASE-RELATED"/>
    <property type="match status" value="1"/>
</dbReference>
<dbReference type="RefSeq" id="WP_058210066.1">
    <property type="nucleotide sequence ID" value="NZ_LKLP01000088.1"/>
</dbReference>